<reference evidence="2" key="2">
    <citation type="journal article" date="2024" name="Plant">
        <title>Genomic evolution and insights into agronomic trait innovations of Sesamum species.</title>
        <authorList>
            <person name="Miao H."/>
            <person name="Wang L."/>
            <person name="Qu L."/>
            <person name="Liu H."/>
            <person name="Sun Y."/>
            <person name="Le M."/>
            <person name="Wang Q."/>
            <person name="Wei S."/>
            <person name="Zheng Y."/>
            <person name="Lin W."/>
            <person name="Duan Y."/>
            <person name="Cao H."/>
            <person name="Xiong S."/>
            <person name="Wang X."/>
            <person name="Wei L."/>
            <person name="Li C."/>
            <person name="Ma Q."/>
            <person name="Ju M."/>
            <person name="Zhao R."/>
            <person name="Li G."/>
            <person name="Mu C."/>
            <person name="Tian Q."/>
            <person name="Mei H."/>
            <person name="Zhang T."/>
            <person name="Gao T."/>
            <person name="Zhang H."/>
        </authorList>
    </citation>
    <scope>NUCLEOTIDE SEQUENCE</scope>
    <source>
        <strain evidence="2">G01</strain>
    </source>
</reference>
<organism evidence="2">
    <name type="scientific">Sesamum angustifolium</name>
    <dbReference type="NCBI Taxonomy" id="2727405"/>
    <lineage>
        <taxon>Eukaryota</taxon>
        <taxon>Viridiplantae</taxon>
        <taxon>Streptophyta</taxon>
        <taxon>Embryophyta</taxon>
        <taxon>Tracheophyta</taxon>
        <taxon>Spermatophyta</taxon>
        <taxon>Magnoliopsida</taxon>
        <taxon>eudicotyledons</taxon>
        <taxon>Gunneridae</taxon>
        <taxon>Pentapetalae</taxon>
        <taxon>asterids</taxon>
        <taxon>lamiids</taxon>
        <taxon>Lamiales</taxon>
        <taxon>Pedaliaceae</taxon>
        <taxon>Sesamum</taxon>
    </lineage>
</organism>
<keyword evidence="1" id="KW-0812">Transmembrane</keyword>
<dbReference type="AlphaFoldDB" id="A0AAW2MKR7"/>
<protein>
    <submittedName>
        <fullName evidence="2">Uncharacterized protein</fullName>
    </submittedName>
</protein>
<feature type="transmembrane region" description="Helical" evidence="1">
    <location>
        <begin position="91"/>
        <end position="111"/>
    </location>
</feature>
<sequence>MGNGDKFRPYKKTKFSKEEYTASAAADYDSHFNEDLDDDLRDGEGKKRDFSKLELKPITRIAHCGPVQMVGFSLRLSPHCINRPMISLSPLLNRFAGIAIMLIGVPMVLFYK</sequence>
<name>A0AAW2MKR7_9LAMI</name>
<keyword evidence="1" id="KW-0472">Membrane</keyword>
<evidence type="ECO:0000313" key="2">
    <source>
        <dbReference type="EMBL" id="KAL0331285.1"/>
    </source>
</evidence>
<keyword evidence="1" id="KW-1133">Transmembrane helix</keyword>
<proteinExistence type="predicted"/>
<comment type="caution">
    <text evidence="2">The sequence shown here is derived from an EMBL/GenBank/DDBJ whole genome shotgun (WGS) entry which is preliminary data.</text>
</comment>
<dbReference type="EMBL" id="JACGWK010000010">
    <property type="protein sequence ID" value="KAL0331285.1"/>
    <property type="molecule type" value="Genomic_DNA"/>
</dbReference>
<gene>
    <name evidence="2" type="ORF">Sangu_1674000</name>
</gene>
<reference evidence="2" key="1">
    <citation type="submission" date="2020-06" db="EMBL/GenBank/DDBJ databases">
        <authorList>
            <person name="Li T."/>
            <person name="Hu X."/>
            <person name="Zhang T."/>
            <person name="Song X."/>
            <person name="Zhang H."/>
            <person name="Dai N."/>
            <person name="Sheng W."/>
            <person name="Hou X."/>
            <person name="Wei L."/>
        </authorList>
    </citation>
    <scope>NUCLEOTIDE SEQUENCE</scope>
    <source>
        <strain evidence="2">G01</strain>
        <tissue evidence="2">Leaf</tissue>
    </source>
</reference>
<evidence type="ECO:0000256" key="1">
    <source>
        <dbReference type="SAM" id="Phobius"/>
    </source>
</evidence>
<accession>A0AAW2MKR7</accession>